<dbReference type="InterPro" id="IPR036188">
    <property type="entry name" value="FAD/NAD-bd_sf"/>
</dbReference>
<dbReference type="PANTHER" id="PTHR13847:SF289">
    <property type="entry name" value="GLYCINE OXIDASE"/>
    <property type="match status" value="1"/>
</dbReference>
<dbReference type="Proteomes" id="UP000640583">
    <property type="component" value="Unassembled WGS sequence"/>
</dbReference>
<dbReference type="GO" id="GO:0016491">
    <property type="term" value="F:oxidoreductase activity"/>
    <property type="evidence" value="ECO:0007669"/>
    <property type="project" value="UniProtKB-KW"/>
</dbReference>
<dbReference type="AlphaFoldDB" id="A0A8J7II72"/>
<dbReference type="Gene3D" id="3.50.50.60">
    <property type="entry name" value="FAD/NAD(P)-binding domain"/>
    <property type="match status" value="2"/>
</dbReference>
<dbReference type="RefSeq" id="WP_228847785.1">
    <property type="nucleotide sequence ID" value="NZ_JADCKQ010000003.1"/>
</dbReference>
<name>A0A8J7II72_9RHOB</name>
<dbReference type="SUPFAM" id="SSF51971">
    <property type="entry name" value="Nucleotide-binding domain"/>
    <property type="match status" value="1"/>
</dbReference>
<dbReference type="EMBL" id="JADCKQ010000003">
    <property type="protein sequence ID" value="MBI1492878.1"/>
    <property type="molecule type" value="Genomic_DNA"/>
</dbReference>
<keyword evidence="4" id="KW-1185">Reference proteome</keyword>
<dbReference type="Pfam" id="PF01266">
    <property type="entry name" value="DAO"/>
    <property type="match status" value="1"/>
</dbReference>
<dbReference type="PANTHER" id="PTHR13847">
    <property type="entry name" value="SARCOSINE DEHYDROGENASE-RELATED"/>
    <property type="match status" value="1"/>
</dbReference>
<dbReference type="InterPro" id="IPR006076">
    <property type="entry name" value="FAD-dep_OxRdtase"/>
</dbReference>
<accession>A0A8J7II72</accession>
<dbReference type="Gene3D" id="3.30.9.10">
    <property type="entry name" value="D-Amino Acid Oxidase, subunit A, domain 2"/>
    <property type="match status" value="2"/>
</dbReference>
<dbReference type="GO" id="GO:0005737">
    <property type="term" value="C:cytoplasm"/>
    <property type="evidence" value="ECO:0007669"/>
    <property type="project" value="TreeGrafter"/>
</dbReference>
<evidence type="ECO:0000313" key="3">
    <source>
        <dbReference type="EMBL" id="MBI1492878.1"/>
    </source>
</evidence>
<proteinExistence type="predicted"/>
<reference evidence="3" key="1">
    <citation type="submission" date="2020-10" db="EMBL/GenBank/DDBJ databases">
        <title>Paenihalocynthiibacter styelae gen. nov., sp. nov., isolated from stalked sea squirt Styela clava.</title>
        <authorList>
            <person name="Kim Y.-O."/>
            <person name="Yoon J.-H."/>
        </authorList>
    </citation>
    <scope>NUCLEOTIDE SEQUENCE</scope>
    <source>
        <strain evidence="3">MYP1-1</strain>
    </source>
</reference>
<evidence type="ECO:0000259" key="2">
    <source>
        <dbReference type="Pfam" id="PF01266"/>
    </source>
</evidence>
<protein>
    <submittedName>
        <fullName evidence="3">FAD-binding oxidoreductase</fullName>
    </submittedName>
</protein>
<evidence type="ECO:0000313" key="4">
    <source>
        <dbReference type="Proteomes" id="UP000640583"/>
    </source>
</evidence>
<feature type="domain" description="FAD dependent oxidoreductase" evidence="2">
    <location>
        <begin position="5"/>
        <end position="331"/>
    </location>
</feature>
<gene>
    <name evidence="3" type="ORF">H1D41_04445</name>
</gene>
<comment type="caution">
    <text evidence="3">The sequence shown here is derived from an EMBL/GenBank/DDBJ whole genome shotgun (WGS) entry which is preliminary data.</text>
</comment>
<keyword evidence="1" id="KW-0560">Oxidoreductase</keyword>
<sequence>MAMADVTIYGAGIAGLTLAWCCVQRGAKVQIWDKRAPGAGSSGGLVGALAPHVPENWNPKKAFQFESLMMAEPFWAEIAAAAGMDPGYSRSGRLQPIADGAALLLARSRKENAKVLWEGQARWDVVPAVQAGAWAPDAPGGWLIHDTLTARLSPRKACAALTAAIRAEGGVFLGPDQEPEPEGKAIYATGYEGLLELSEVFEKPVGNGVKGQGALLKYDAGDAPQLFSDGVHIVPHANGTVAIGSTSEREFDSPDSTDEQLETVIEKALNAVPVLRGAEVVERWAGVRPRAKSRAPMIGAVPGAQDVFVSNGGFKIGFGMAPKIATIMADLVLDGVDNIPDDFRVEANL</sequence>
<evidence type="ECO:0000256" key="1">
    <source>
        <dbReference type="ARBA" id="ARBA00023002"/>
    </source>
</evidence>
<organism evidence="3 4">
    <name type="scientific">Halocynthiibacter styelae</name>
    <dbReference type="NCBI Taxonomy" id="2761955"/>
    <lineage>
        <taxon>Bacteria</taxon>
        <taxon>Pseudomonadati</taxon>
        <taxon>Pseudomonadota</taxon>
        <taxon>Alphaproteobacteria</taxon>
        <taxon>Rhodobacterales</taxon>
        <taxon>Paracoccaceae</taxon>
        <taxon>Halocynthiibacter</taxon>
    </lineage>
</organism>